<dbReference type="EMBL" id="HG001461">
    <property type="protein sequence ID" value="CDF32264.1"/>
    <property type="molecule type" value="Genomic_DNA"/>
</dbReference>
<keyword evidence="2" id="KW-1185">Reference proteome</keyword>
<evidence type="ECO:0000313" key="1">
    <source>
        <dbReference type="EMBL" id="CDF32264.1"/>
    </source>
</evidence>
<organism evidence="1 2">
    <name type="scientific">Chondrus crispus</name>
    <name type="common">Carrageen Irish moss</name>
    <name type="synonym">Polymorpha crispa</name>
    <dbReference type="NCBI Taxonomy" id="2769"/>
    <lineage>
        <taxon>Eukaryota</taxon>
        <taxon>Rhodophyta</taxon>
        <taxon>Florideophyceae</taxon>
        <taxon>Rhodymeniophycidae</taxon>
        <taxon>Gigartinales</taxon>
        <taxon>Gigartinaceae</taxon>
        <taxon>Chondrus</taxon>
    </lineage>
</organism>
<dbReference type="Gramene" id="CDF32264">
    <property type="protein sequence ID" value="CDF32264"/>
    <property type="gene ID" value="CHC_T00008032001"/>
</dbReference>
<dbReference type="STRING" id="2769.R7Q2I6"/>
<dbReference type="KEGG" id="ccp:CHC_T00008032001"/>
<evidence type="ECO:0000313" key="2">
    <source>
        <dbReference type="Proteomes" id="UP000012073"/>
    </source>
</evidence>
<dbReference type="PhylomeDB" id="R7Q2I6"/>
<gene>
    <name evidence="1" type="ORF">CHC_T00008032001</name>
</gene>
<proteinExistence type="predicted"/>
<accession>R7Q2I6</accession>
<dbReference type="OrthoDB" id="2779at2759"/>
<dbReference type="GeneID" id="17319664"/>
<name>R7Q2I6_CHOCR</name>
<dbReference type="AlphaFoldDB" id="R7Q2I6"/>
<protein>
    <submittedName>
        <fullName evidence="1">Uncharacterized protein</fullName>
    </submittedName>
</protein>
<sequence>MPSQRELRAAGRGDLAEAISKFHGGFREAAKRLGFTPRKKKDFFYDSFSNLARELYSFASEVGEESVMPSTALIQARGRTDLAAAIRKYNGMSKVSQRLGLQYRVRTREAFKDWDIFRRSLVAFIERHGTAGEIPSCRSLTNFGRSDLYQGILHHGGPRAVSDRMELKRNFYQDFHNVGKELLDFIKTHGTEGVMPTENDFLEIGRSSLNLGVSKFGHSHVAQRLGLSEPLQSTQIALDTLLQRSLNLWEYCECDGDTEER</sequence>
<reference evidence="2" key="1">
    <citation type="journal article" date="2013" name="Proc. Natl. Acad. Sci. U.S.A.">
        <title>Genome structure and metabolic features in the red seaweed Chondrus crispus shed light on evolution of the Archaeplastida.</title>
        <authorList>
            <person name="Collen J."/>
            <person name="Porcel B."/>
            <person name="Carre W."/>
            <person name="Ball S.G."/>
            <person name="Chaparro C."/>
            <person name="Tonon T."/>
            <person name="Barbeyron T."/>
            <person name="Michel G."/>
            <person name="Noel B."/>
            <person name="Valentin K."/>
            <person name="Elias M."/>
            <person name="Artiguenave F."/>
            <person name="Arun A."/>
            <person name="Aury J.M."/>
            <person name="Barbosa-Neto J.F."/>
            <person name="Bothwell J.H."/>
            <person name="Bouget F.Y."/>
            <person name="Brillet L."/>
            <person name="Cabello-Hurtado F."/>
            <person name="Capella-Gutierrez S."/>
            <person name="Charrier B."/>
            <person name="Cladiere L."/>
            <person name="Cock J.M."/>
            <person name="Coelho S.M."/>
            <person name="Colleoni C."/>
            <person name="Czjzek M."/>
            <person name="Da Silva C."/>
            <person name="Delage L."/>
            <person name="Denoeud F."/>
            <person name="Deschamps P."/>
            <person name="Dittami S.M."/>
            <person name="Gabaldon T."/>
            <person name="Gachon C.M."/>
            <person name="Groisillier A."/>
            <person name="Herve C."/>
            <person name="Jabbari K."/>
            <person name="Katinka M."/>
            <person name="Kloareg B."/>
            <person name="Kowalczyk N."/>
            <person name="Labadie K."/>
            <person name="Leblanc C."/>
            <person name="Lopez P.J."/>
            <person name="McLachlan D.H."/>
            <person name="Meslet-Cladiere L."/>
            <person name="Moustafa A."/>
            <person name="Nehr Z."/>
            <person name="Nyvall Collen P."/>
            <person name="Panaud O."/>
            <person name="Partensky F."/>
            <person name="Poulain J."/>
            <person name="Rensing S.A."/>
            <person name="Rousvoal S."/>
            <person name="Samson G."/>
            <person name="Symeonidi A."/>
            <person name="Weissenbach J."/>
            <person name="Zambounis A."/>
            <person name="Wincker P."/>
            <person name="Boyen C."/>
        </authorList>
    </citation>
    <scope>NUCLEOTIDE SEQUENCE [LARGE SCALE GENOMIC DNA]</scope>
    <source>
        <strain evidence="2">cv. Stackhouse</strain>
    </source>
</reference>
<dbReference type="RefSeq" id="XP_005711929.1">
    <property type="nucleotide sequence ID" value="XM_005711872.1"/>
</dbReference>
<dbReference type="Proteomes" id="UP000012073">
    <property type="component" value="Unassembled WGS sequence"/>
</dbReference>